<evidence type="ECO:0000313" key="2">
    <source>
        <dbReference type="Proteomes" id="UP000248856"/>
    </source>
</evidence>
<evidence type="ECO:0000313" key="1">
    <source>
        <dbReference type="EMBL" id="RAR83558.1"/>
    </source>
</evidence>
<protein>
    <submittedName>
        <fullName evidence="1">Heme oxygenase-like protein</fullName>
    </submittedName>
</protein>
<keyword evidence="2" id="KW-1185">Reference proteome</keyword>
<dbReference type="InterPro" id="IPR016084">
    <property type="entry name" value="Haem_Oase-like_multi-hlx"/>
</dbReference>
<dbReference type="AlphaFoldDB" id="A0A328ZBY5"/>
<dbReference type="Gene3D" id="1.20.910.10">
    <property type="entry name" value="Heme oxygenase-like"/>
    <property type="match status" value="1"/>
</dbReference>
<dbReference type="Proteomes" id="UP000248856">
    <property type="component" value="Unassembled WGS sequence"/>
</dbReference>
<proteinExistence type="predicted"/>
<name>A0A328ZBY5_9BURK</name>
<accession>A0A328ZBY5</accession>
<dbReference type="RefSeq" id="WP_111877007.1">
    <property type="nucleotide sequence ID" value="NZ_CBCSGC010000001.1"/>
</dbReference>
<organism evidence="1 2">
    <name type="scientific">Paracidovorax anthurii</name>
    <dbReference type="NCBI Taxonomy" id="78229"/>
    <lineage>
        <taxon>Bacteria</taxon>
        <taxon>Pseudomonadati</taxon>
        <taxon>Pseudomonadota</taxon>
        <taxon>Betaproteobacteria</taxon>
        <taxon>Burkholderiales</taxon>
        <taxon>Comamonadaceae</taxon>
        <taxon>Paracidovorax</taxon>
    </lineage>
</organism>
<dbReference type="SUPFAM" id="SSF48613">
    <property type="entry name" value="Heme oxygenase-like"/>
    <property type="match status" value="1"/>
</dbReference>
<sequence length="164" mass="18389">MSQFWQLADSSKTEAEYLADSRLRTLQTLPLDALQRIFVQYRFFTIYYISDLALLVHRLPFGKLRSLLAEFLSEELGEGSEDGAHPHLYDEFLKSVGADPQSFDAAALPSNIDLLEEISALMQDKSPTRGVGLRGLGGECLCQLYLSAMHSHFSKNPAIQSMQM</sequence>
<dbReference type="EMBL" id="QLTA01000014">
    <property type="protein sequence ID" value="RAR83558.1"/>
    <property type="molecule type" value="Genomic_DNA"/>
</dbReference>
<dbReference type="Pfam" id="PF14518">
    <property type="entry name" value="Haem_oxygenas_2"/>
    <property type="match status" value="1"/>
</dbReference>
<reference evidence="1 2" key="1">
    <citation type="submission" date="2018-06" db="EMBL/GenBank/DDBJ databases">
        <title>Genomic Encyclopedia of Archaeal and Bacterial Type Strains, Phase II (KMG-II): from individual species to whole genera.</title>
        <authorList>
            <person name="Goeker M."/>
        </authorList>
    </citation>
    <scope>NUCLEOTIDE SEQUENCE [LARGE SCALE GENOMIC DNA]</scope>
    <source>
        <strain evidence="1 2">CFPB 3232</strain>
    </source>
</reference>
<gene>
    <name evidence="1" type="ORF">AX018_101467</name>
</gene>
<dbReference type="OrthoDB" id="793940at2"/>
<comment type="caution">
    <text evidence="1">The sequence shown here is derived from an EMBL/GenBank/DDBJ whole genome shotgun (WGS) entry which is preliminary data.</text>
</comment>